<feature type="region of interest" description="Disordered" evidence="10">
    <location>
        <begin position="114"/>
        <end position="137"/>
    </location>
</feature>
<dbReference type="InterPro" id="IPR048538">
    <property type="entry name" value="Rrn7_cyclin_C"/>
</dbReference>
<evidence type="ECO:0000256" key="1">
    <source>
        <dbReference type="ARBA" id="ARBA00004604"/>
    </source>
</evidence>
<feature type="domain" description="Rrn7/TAF1B N-terminal cyclin" evidence="11">
    <location>
        <begin position="65"/>
        <end position="199"/>
    </location>
</feature>
<evidence type="ECO:0000256" key="4">
    <source>
        <dbReference type="ARBA" id="ARBA00022771"/>
    </source>
</evidence>
<evidence type="ECO:0000256" key="10">
    <source>
        <dbReference type="SAM" id="MobiDB-lite"/>
    </source>
</evidence>
<reference evidence="13 14" key="1">
    <citation type="journal article" date="2013" name="Proc. Natl. Acad. Sci. U.S.A.">
        <title>Fine-scale variation in meiotic recombination in Mimulus inferred from population shotgun sequencing.</title>
        <authorList>
            <person name="Hellsten U."/>
            <person name="Wright K.M."/>
            <person name="Jenkins J."/>
            <person name="Shu S."/>
            <person name="Yuan Y."/>
            <person name="Wessler S.R."/>
            <person name="Schmutz J."/>
            <person name="Willis J.H."/>
            <person name="Rokhsar D.S."/>
        </authorList>
    </citation>
    <scope>NUCLEOTIDE SEQUENCE [LARGE SCALE GENOMIC DNA]</scope>
    <source>
        <strain evidence="14">cv. DUN x IM62</strain>
    </source>
</reference>
<dbReference type="AlphaFoldDB" id="A0A022PRN7"/>
<proteinExistence type="inferred from homology"/>
<comment type="subcellular location">
    <subcellularLocation>
        <location evidence="1">Nucleus</location>
        <location evidence="1">Nucleolus</location>
    </subcellularLocation>
</comment>
<gene>
    <name evidence="13" type="ORF">MIMGU_mgv1a019402mg</name>
</gene>
<keyword evidence="14" id="KW-1185">Reference proteome</keyword>
<evidence type="ECO:0000256" key="5">
    <source>
        <dbReference type="ARBA" id="ARBA00022833"/>
    </source>
</evidence>
<name>A0A022PRN7_ERYGU</name>
<dbReference type="Pfam" id="PF20644">
    <property type="entry name" value="Rrn7_cyclin_N"/>
    <property type="match status" value="1"/>
</dbReference>
<dbReference type="PANTHER" id="PTHR31576:SF2">
    <property type="entry name" value="TATA BOX-BINDING PROTEIN-ASSOCIATED FACTOR RNA POLYMERASE I SUBUNIT B"/>
    <property type="match status" value="1"/>
</dbReference>
<feature type="domain" description="Rrn7/TAF1B C-terminal cyclin" evidence="12">
    <location>
        <begin position="228"/>
        <end position="329"/>
    </location>
</feature>
<dbReference type="Proteomes" id="UP000030748">
    <property type="component" value="Unassembled WGS sequence"/>
</dbReference>
<evidence type="ECO:0000256" key="7">
    <source>
        <dbReference type="ARBA" id="ARBA00023125"/>
    </source>
</evidence>
<sequence length="540" mass="62492">ERDMDIIATGLDEEQLNIRYSKGCNTSRRANPVEPTVPTIDFENNNSISYEEYYSEIRSRYLNGLQFMIQLQCRALVDKFNVSPLIIGLVGPLWLRFVASTRITSDEWADQTFQDSESQIQGEEDNESSHPGDRYGSEPINIHRKRIIYVWYRSLKSAIPISLSLAISFLVCHLAREPITPSDISNWTLEGKIPYFSAFLEIENKFSPRSNACPILASCMFRPIKAVSSQKLESMAADVARRIRLQLPPVNFHAVASRYLRQLSLPIEELLPLACRICEWSNPPELYLSANELRIPTRGCVVSIVIVAIRVLYGINGYGMWESSLSNKNPNSELMQILEAKYNETDDMQQEYSSDLPSYLDYCKDVVFPGLRPSYKDPEKLKLLKIENELLDELWEFYQNNKTRVEDYSYGDQDSARENRASKDLAIKRMKMDMEDNKFCYIPPRSNVKRKDYIHYARKREDVYVYAVHADYYVLLRSCAKVAQVETRIMHIAVLALERRLQWMEKRADSSLRMKFNLNDTCGFCNSESATDDDRMDLSI</sequence>
<dbReference type="InterPro" id="IPR048540">
    <property type="entry name" value="Rrn7_cyclin_N"/>
</dbReference>
<keyword evidence="5" id="KW-0862">Zinc</keyword>
<dbReference type="GO" id="GO:0070860">
    <property type="term" value="C:RNA polymerase I core factor complex"/>
    <property type="evidence" value="ECO:0000318"/>
    <property type="project" value="GO_Central"/>
</dbReference>
<comment type="similarity">
    <text evidence="2">Belongs to the RRN7/TAF1B family.</text>
</comment>
<keyword evidence="4" id="KW-0863">Zinc-finger</keyword>
<evidence type="ECO:0000313" key="13">
    <source>
        <dbReference type="EMBL" id="EYU18997.1"/>
    </source>
</evidence>
<evidence type="ECO:0000256" key="2">
    <source>
        <dbReference type="ARBA" id="ARBA00006899"/>
    </source>
</evidence>
<dbReference type="STRING" id="4155.A0A022PRN7"/>
<keyword evidence="8" id="KW-0804">Transcription</keyword>
<dbReference type="InterPro" id="IPR033599">
    <property type="entry name" value="TAF1B/Rrn7"/>
</dbReference>
<dbReference type="Pfam" id="PF20645">
    <property type="entry name" value="Rrn7_cyclin_C"/>
    <property type="match status" value="1"/>
</dbReference>
<keyword evidence="3" id="KW-0479">Metal-binding</keyword>
<evidence type="ECO:0000256" key="3">
    <source>
        <dbReference type="ARBA" id="ARBA00022723"/>
    </source>
</evidence>
<feature type="non-terminal residue" evidence="13">
    <location>
        <position position="1"/>
    </location>
</feature>
<dbReference type="GO" id="GO:0008270">
    <property type="term" value="F:zinc ion binding"/>
    <property type="evidence" value="ECO:0007669"/>
    <property type="project" value="UniProtKB-KW"/>
</dbReference>
<keyword evidence="9" id="KW-0539">Nucleus</keyword>
<dbReference type="PANTHER" id="PTHR31576">
    <property type="entry name" value="TATA BOX-BINDING PROTEIN-ASSOCIATED FACTOR RNA POLYMERASE I SUBUNIT B"/>
    <property type="match status" value="1"/>
</dbReference>
<protein>
    <recommendedName>
        <fullName evidence="15">TATA box-binding protein-associated factor RNA polymerase I subunit B</fullName>
    </recommendedName>
</protein>
<feature type="compositionally biased region" description="Basic and acidic residues" evidence="10">
    <location>
        <begin position="127"/>
        <end position="136"/>
    </location>
</feature>
<evidence type="ECO:0000256" key="6">
    <source>
        <dbReference type="ARBA" id="ARBA00023015"/>
    </source>
</evidence>
<evidence type="ECO:0000256" key="8">
    <source>
        <dbReference type="ARBA" id="ARBA00023163"/>
    </source>
</evidence>
<organism evidence="13 14">
    <name type="scientific">Erythranthe guttata</name>
    <name type="common">Yellow monkey flower</name>
    <name type="synonym">Mimulus guttatus</name>
    <dbReference type="NCBI Taxonomy" id="4155"/>
    <lineage>
        <taxon>Eukaryota</taxon>
        <taxon>Viridiplantae</taxon>
        <taxon>Streptophyta</taxon>
        <taxon>Embryophyta</taxon>
        <taxon>Tracheophyta</taxon>
        <taxon>Spermatophyta</taxon>
        <taxon>Magnoliopsida</taxon>
        <taxon>eudicotyledons</taxon>
        <taxon>Gunneridae</taxon>
        <taxon>Pentapetalae</taxon>
        <taxon>asterids</taxon>
        <taxon>lamiids</taxon>
        <taxon>Lamiales</taxon>
        <taxon>Phrymaceae</taxon>
        <taxon>Erythranthe</taxon>
    </lineage>
</organism>
<accession>A0A022PRN7</accession>
<evidence type="ECO:0000259" key="12">
    <source>
        <dbReference type="Pfam" id="PF20645"/>
    </source>
</evidence>
<evidence type="ECO:0000313" key="14">
    <source>
        <dbReference type="Proteomes" id="UP000030748"/>
    </source>
</evidence>
<keyword evidence="7" id="KW-0238">DNA-binding</keyword>
<evidence type="ECO:0000259" key="11">
    <source>
        <dbReference type="Pfam" id="PF20644"/>
    </source>
</evidence>
<dbReference type="EMBL" id="KI632310">
    <property type="protein sequence ID" value="EYU18997.1"/>
    <property type="molecule type" value="Genomic_DNA"/>
</dbReference>
<evidence type="ECO:0008006" key="15">
    <source>
        <dbReference type="Google" id="ProtNLM"/>
    </source>
</evidence>
<dbReference type="GO" id="GO:0001164">
    <property type="term" value="F:RNA polymerase I core promoter sequence-specific DNA binding"/>
    <property type="evidence" value="ECO:0000318"/>
    <property type="project" value="GO_Central"/>
</dbReference>
<dbReference type="eggNOG" id="KOG1988">
    <property type="taxonomic scope" value="Eukaryota"/>
</dbReference>
<evidence type="ECO:0000256" key="9">
    <source>
        <dbReference type="ARBA" id="ARBA00023242"/>
    </source>
</evidence>
<keyword evidence="6" id="KW-0805">Transcription regulation</keyword>
<dbReference type="GO" id="GO:0042790">
    <property type="term" value="P:nucleolar large rRNA transcription by RNA polymerase I"/>
    <property type="evidence" value="ECO:0000318"/>
    <property type="project" value="GO_Central"/>
</dbReference>